<proteinExistence type="predicted"/>
<evidence type="ECO:0000256" key="1">
    <source>
        <dbReference type="SAM" id="Phobius"/>
    </source>
</evidence>
<dbReference type="InterPro" id="IPR032092">
    <property type="entry name" value="PilW"/>
</dbReference>
<dbReference type="Pfam" id="PF16074">
    <property type="entry name" value="PilW"/>
    <property type="match status" value="1"/>
</dbReference>
<keyword evidence="1" id="KW-0812">Transmembrane</keyword>
<feature type="transmembrane region" description="Helical" evidence="1">
    <location>
        <begin position="20"/>
        <end position="42"/>
    </location>
</feature>
<accession>A0A328NYK4</accession>
<dbReference type="GO" id="GO:0043683">
    <property type="term" value="P:type IV pilus assembly"/>
    <property type="evidence" value="ECO:0007669"/>
    <property type="project" value="InterPro"/>
</dbReference>
<dbReference type="PROSITE" id="PS00409">
    <property type="entry name" value="PROKAR_NTER_METHYL"/>
    <property type="match status" value="1"/>
</dbReference>
<keyword evidence="3" id="KW-1185">Reference proteome</keyword>
<dbReference type="Pfam" id="PF07963">
    <property type="entry name" value="N_methyl"/>
    <property type="match status" value="1"/>
</dbReference>
<reference evidence="2 3" key="1">
    <citation type="journal article" date="2018" name="Genet. Mol. Biol.">
        <title>The genome sequence of Dyella jiangningensis FCAV SCS01 from a lignocellulose-decomposing microbial consortium metagenome reveals potential for biotechnological applications.</title>
        <authorList>
            <person name="Desiderato J.G."/>
            <person name="Alvarenga D.O."/>
            <person name="Constancio M.T.L."/>
            <person name="Alves L.M.C."/>
            <person name="Varani A.M."/>
        </authorList>
    </citation>
    <scope>NUCLEOTIDE SEQUENCE [LARGE SCALE GENOMIC DNA]</scope>
    <source>
        <strain evidence="2 3">FCAV SCS01</strain>
    </source>
</reference>
<comment type="caution">
    <text evidence="2">The sequence shown here is derived from an EMBL/GenBank/DDBJ whole genome shotgun (WGS) entry which is preliminary data.</text>
</comment>
<keyword evidence="1" id="KW-1133">Transmembrane helix</keyword>
<dbReference type="AlphaFoldDB" id="A0A328NYK4"/>
<name>A0A328NYK4_9GAMM</name>
<evidence type="ECO:0008006" key="4">
    <source>
        <dbReference type="Google" id="ProtNLM"/>
    </source>
</evidence>
<dbReference type="InterPro" id="IPR012902">
    <property type="entry name" value="N_methyl_site"/>
</dbReference>
<dbReference type="Proteomes" id="UP000248926">
    <property type="component" value="Unassembled WGS sequence"/>
</dbReference>
<keyword evidence="1" id="KW-0472">Membrane</keyword>
<gene>
    <name evidence="2" type="ORF">CA260_13955</name>
</gene>
<organism evidence="2 3">
    <name type="scientific">Dyella jiangningensis</name>
    <dbReference type="NCBI Taxonomy" id="1379159"/>
    <lineage>
        <taxon>Bacteria</taxon>
        <taxon>Pseudomonadati</taxon>
        <taxon>Pseudomonadota</taxon>
        <taxon>Gammaproteobacteria</taxon>
        <taxon>Lysobacterales</taxon>
        <taxon>Rhodanobacteraceae</taxon>
        <taxon>Dyella</taxon>
    </lineage>
</organism>
<evidence type="ECO:0000313" key="2">
    <source>
        <dbReference type="EMBL" id="RAO75200.1"/>
    </source>
</evidence>
<dbReference type="EMBL" id="NFZS01000004">
    <property type="protein sequence ID" value="RAO75200.1"/>
    <property type="molecule type" value="Genomic_DNA"/>
</dbReference>
<evidence type="ECO:0000313" key="3">
    <source>
        <dbReference type="Proteomes" id="UP000248926"/>
    </source>
</evidence>
<protein>
    <recommendedName>
        <fullName evidence="4">Pilus assembly protein PilW</fullName>
    </recommendedName>
</protein>
<sequence>MGVPAMIGPADRRHVAGLSLIELMVAMVLGLLVSAGIVSVFLSTSASSRAQGQLAQVQEGGRYAIGRIVDDLRMANAQYCTSTGGTASTTSSGLSLDGLRAPVVYARNLQAALGASDLTTRWGATSGSNTYPSAPTAPYSLPSFFWMRGYDCSSTTCSPIDPPTSVLPSMGKSVDHRALGTGVLTLRYVDGSRGWALGASSYVVTDTAGSITSIHLAPASGEPPLTDLEPSDLVMLSDCSGGQVFAVSGKPDLTPDPSQNFTAPVARSSQAAPRLFDFNKDFATLTYFVKVVANDDGTTTGALIRKDRTGSQEMVRGVERLDFLYGVEDGNGHTRYLSAAEVDSNAGATIACPPSVPLPLERDPGCLWRAVKTIEVHLLMAAEKPLYTLTPREQMYAYQIDGISAPASPDASGRRVTPSAQGFVNQKLRREFIALVSVRNYNP</sequence>